<keyword evidence="2" id="KW-0732">Signal</keyword>
<proteinExistence type="predicted"/>
<organism evidence="3 4">
    <name type="scientific">Phenylobacterium terrae</name>
    <dbReference type="NCBI Taxonomy" id="2665495"/>
    <lineage>
        <taxon>Bacteria</taxon>
        <taxon>Pseudomonadati</taxon>
        <taxon>Pseudomonadota</taxon>
        <taxon>Alphaproteobacteria</taxon>
        <taxon>Caulobacterales</taxon>
        <taxon>Caulobacteraceae</taxon>
        <taxon>Phenylobacterium</taxon>
    </lineage>
</organism>
<name>A0ABW4N602_9CAUL</name>
<keyword evidence="4" id="KW-1185">Reference proteome</keyword>
<feature type="chain" id="PRO_5045772575" evidence="2">
    <location>
        <begin position="29"/>
        <end position="201"/>
    </location>
</feature>
<evidence type="ECO:0000313" key="3">
    <source>
        <dbReference type="EMBL" id="MFD1785567.1"/>
    </source>
</evidence>
<dbReference type="RefSeq" id="WP_377281420.1">
    <property type="nucleotide sequence ID" value="NZ_JBHRSI010000003.1"/>
</dbReference>
<dbReference type="EMBL" id="JBHUEY010000007">
    <property type="protein sequence ID" value="MFD1785567.1"/>
    <property type="molecule type" value="Genomic_DNA"/>
</dbReference>
<sequence>MIAPSGAGRSLAAALALVMTLWAAAATAQPAGPTWPEAPAEPKVERPPPASPRPAPVTAEACAAWETDAARVAAFDAAAQARWDYLRDWTDHAQALAAWRKQRLVELGAWPPSPAMRQGQLHADARLLQLDREARAGIESLKSRLQGLGFIGGRMPDRLACGPLISALQEMDQLLDLLGRADVVTDELYSAEARRAGVVLD</sequence>
<protein>
    <submittedName>
        <fullName evidence="3">Uncharacterized protein</fullName>
    </submittedName>
</protein>
<feature type="region of interest" description="Disordered" evidence="1">
    <location>
        <begin position="30"/>
        <end position="58"/>
    </location>
</feature>
<evidence type="ECO:0000256" key="2">
    <source>
        <dbReference type="SAM" id="SignalP"/>
    </source>
</evidence>
<comment type="caution">
    <text evidence="3">The sequence shown here is derived from an EMBL/GenBank/DDBJ whole genome shotgun (WGS) entry which is preliminary data.</text>
</comment>
<feature type="signal peptide" evidence="2">
    <location>
        <begin position="1"/>
        <end position="28"/>
    </location>
</feature>
<evidence type="ECO:0000256" key="1">
    <source>
        <dbReference type="SAM" id="MobiDB-lite"/>
    </source>
</evidence>
<dbReference type="Proteomes" id="UP001597237">
    <property type="component" value="Unassembled WGS sequence"/>
</dbReference>
<reference evidence="4" key="1">
    <citation type="journal article" date="2019" name="Int. J. Syst. Evol. Microbiol.">
        <title>The Global Catalogue of Microorganisms (GCM) 10K type strain sequencing project: providing services to taxonomists for standard genome sequencing and annotation.</title>
        <authorList>
            <consortium name="The Broad Institute Genomics Platform"/>
            <consortium name="The Broad Institute Genome Sequencing Center for Infectious Disease"/>
            <person name="Wu L."/>
            <person name="Ma J."/>
        </authorList>
    </citation>
    <scope>NUCLEOTIDE SEQUENCE [LARGE SCALE GENOMIC DNA]</scope>
    <source>
        <strain evidence="4">DFY28</strain>
    </source>
</reference>
<gene>
    <name evidence="3" type="ORF">ACFSC0_19375</name>
</gene>
<accession>A0ABW4N602</accession>
<evidence type="ECO:0000313" key="4">
    <source>
        <dbReference type="Proteomes" id="UP001597237"/>
    </source>
</evidence>